<feature type="transmembrane region" description="Helical" evidence="6">
    <location>
        <begin position="193"/>
        <end position="214"/>
    </location>
</feature>
<dbReference type="InterPro" id="IPR036259">
    <property type="entry name" value="MFS_trans_sf"/>
</dbReference>
<protein>
    <submittedName>
        <fullName evidence="8">EmrB/QacA subfamily drug resistance transporter</fullName>
    </submittedName>
</protein>
<dbReference type="PANTHER" id="PTHR42718:SF9">
    <property type="entry name" value="MAJOR FACILITATOR SUPERFAMILY MULTIDRUG TRANSPORTER MFSC"/>
    <property type="match status" value="1"/>
</dbReference>
<feature type="transmembrane region" description="Helical" evidence="6">
    <location>
        <begin position="101"/>
        <end position="123"/>
    </location>
</feature>
<keyword evidence="4 6" id="KW-1133">Transmembrane helix</keyword>
<evidence type="ECO:0000256" key="2">
    <source>
        <dbReference type="ARBA" id="ARBA00022448"/>
    </source>
</evidence>
<dbReference type="CDD" id="cd17321">
    <property type="entry name" value="MFS_MMR_MDR_like"/>
    <property type="match status" value="1"/>
</dbReference>
<evidence type="ECO:0000256" key="1">
    <source>
        <dbReference type="ARBA" id="ARBA00004651"/>
    </source>
</evidence>
<feature type="transmembrane region" description="Helical" evidence="6">
    <location>
        <begin position="416"/>
        <end position="435"/>
    </location>
</feature>
<dbReference type="Pfam" id="PF07690">
    <property type="entry name" value="MFS_1"/>
    <property type="match status" value="1"/>
</dbReference>
<dbReference type="EMBL" id="JACHIN010000014">
    <property type="protein sequence ID" value="MBB5082660.1"/>
    <property type="molecule type" value="Genomic_DNA"/>
</dbReference>
<feature type="transmembrane region" description="Helical" evidence="6">
    <location>
        <begin position="220"/>
        <end position="242"/>
    </location>
</feature>
<feature type="transmembrane region" description="Helical" evidence="6">
    <location>
        <begin position="348"/>
        <end position="370"/>
    </location>
</feature>
<dbReference type="RefSeq" id="WP_184971087.1">
    <property type="nucleotide sequence ID" value="NZ_JACHIN010000014.1"/>
</dbReference>
<evidence type="ECO:0000256" key="3">
    <source>
        <dbReference type="ARBA" id="ARBA00022692"/>
    </source>
</evidence>
<feature type="transmembrane region" description="Helical" evidence="6">
    <location>
        <begin position="293"/>
        <end position="312"/>
    </location>
</feature>
<keyword evidence="9" id="KW-1185">Reference proteome</keyword>
<feature type="transmembrane region" description="Helical" evidence="6">
    <location>
        <begin position="45"/>
        <end position="64"/>
    </location>
</feature>
<name>A0A7W8EJ25_9ACTN</name>
<feature type="transmembrane region" description="Helical" evidence="6">
    <location>
        <begin position="262"/>
        <end position="281"/>
    </location>
</feature>
<dbReference type="InterPro" id="IPR020846">
    <property type="entry name" value="MFS_dom"/>
</dbReference>
<dbReference type="AlphaFoldDB" id="A0A7W8EJ25"/>
<evidence type="ECO:0000313" key="8">
    <source>
        <dbReference type="EMBL" id="MBB5082660.1"/>
    </source>
</evidence>
<gene>
    <name evidence="8" type="ORF">HNR40_008156</name>
</gene>
<evidence type="ECO:0000256" key="5">
    <source>
        <dbReference type="ARBA" id="ARBA00023136"/>
    </source>
</evidence>
<dbReference type="Proteomes" id="UP000568380">
    <property type="component" value="Unassembled WGS sequence"/>
</dbReference>
<dbReference type="GO" id="GO:0005886">
    <property type="term" value="C:plasma membrane"/>
    <property type="evidence" value="ECO:0007669"/>
    <property type="project" value="UniProtKB-SubCell"/>
</dbReference>
<proteinExistence type="predicted"/>
<feature type="transmembrane region" description="Helical" evidence="6">
    <location>
        <begin position="76"/>
        <end position="95"/>
    </location>
</feature>
<evidence type="ECO:0000259" key="7">
    <source>
        <dbReference type="PROSITE" id="PS50850"/>
    </source>
</evidence>
<evidence type="ECO:0000313" key="9">
    <source>
        <dbReference type="Proteomes" id="UP000568380"/>
    </source>
</evidence>
<comment type="subcellular location">
    <subcellularLocation>
        <location evidence="1">Cell membrane</location>
        <topology evidence="1">Multi-pass membrane protein</topology>
    </subcellularLocation>
</comment>
<feature type="transmembrane region" description="Helical" evidence="6">
    <location>
        <begin position="162"/>
        <end position="181"/>
    </location>
</feature>
<dbReference type="PANTHER" id="PTHR42718">
    <property type="entry name" value="MAJOR FACILITATOR SUPERFAMILY MULTIDRUG TRANSPORTER MFSC"/>
    <property type="match status" value="1"/>
</dbReference>
<feature type="domain" description="Major facilitator superfamily (MFS) profile" evidence="7">
    <location>
        <begin position="8"/>
        <end position="439"/>
    </location>
</feature>
<accession>A0A7W8EJ25</accession>
<dbReference type="InterPro" id="IPR011701">
    <property type="entry name" value="MFS"/>
</dbReference>
<dbReference type="Gene3D" id="1.20.1250.20">
    <property type="entry name" value="MFS general substrate transporter like domains"/>
    <property type="match status" value="2"/>
</dbReference>
<dbReference type="GO" id="GO:0022857">
    <property type="term" value="F:transmembrane transporter activity"/>
    <property type="evidence" value="ECO:0007669"/>
    <property type="project" value="InterPro"/>
</dbReference>
<dbReference type="PROSITE" id="PS50850">
    <property type="entry name" value="MFS"/>
    <property type="match status" value="1"/>
</dbReference>
<keyword evidence="5 6" id="KW-0472">Membrane</keyword>
<reference evidence="8 9" key="1">
    <citation type="submission" date="2020-08" db="EMBL/GenBank/DDBJ databases">
        <title>Genomic Encyclopedia of Type Strains, Phase IV (KMG-IV): sequencing the most valuable type-strain genomes for metagenomic binning, comparative biology and taxonomic classification.</title>
        <authorList>
            <person name="Goeker M."/>
        </authorList>
    </citation>
    <scope>NUCLEOTIDE SEQUENCE [LARGE SCALE GENOMIC DNA]</scope>
    <source>
        <strain evidence="8 9">DSM 45385</strain>
    </source>
</reference>
<feature type="transmembrane region" description="Helical" evidence="6">
    <location>
        <begin position="324"/>
        <end position="342"/>
    </location>
</feature>
<evidence type="ECO:0000256" key="4">
    <source>
        <dbReference type="ARBA" id="ARBA00022989"/>
    </source>
</evidence>
<feature type="transmembrane region" description="Helical" evidence="6">
    <location>
        <begin position="135"/>
        <end position="156"/>
    </location>
</feature>
<evidence type="ECO:0000256" key="6">
    <source>
        <dbReference type="SAM" id="Phobius"/>
    </source>
</evidence>
<organism evidence="8 9">
    <name type="scientific">Nonomuraea endophytica</name>
    <dbReference type="NCBI Taxonomy" id="714136"/>
    <lineage>
        <taxon>Bacteria</taxon>
        <taxon>Bacillati</taxon>
        <taxon>Actinomycetota</taxon>
        <taxon>Actinomycetes</taxon>
        <taxon>Streptosporangiales</taxon>
        <taxon>Streptosporangiaceae</taxon>
        <taxon>Nonomuraea</taxon>
    </lineage>
</organism>
<sequence>MPETRPGPVLAVMSAAVVAAIALVAAVNLALPTLAASGLHPSPSQLVWIVDAYVLVFACLLIPAGAAGDRFGRKGVLLTGLGVFAAGCLAAALAPNVAVLIAARALSGAGAAMIMPASLALSVHAYPPERRGHAVAVWTAATGIAGVVGNVGGGLVMQFLPWQALFAVLVPIAAVLAVLAARLAPRVPRHEAALDLLGAALLTAASVALVGGIIEGPEAGWTSPLVLAAFAGALLLFAWFALHQSRTALPLLDPRLFRVAGLRAGTLGVAVTFFGMFALFFVNARYLQEVKEFSPLLTGLAILPMTVPMIVLSRMSGRLPRLPAVAAGLAGNVAGLVLLSFADAAMPYPVYAVGLVVMGAAMGLCLPVLSHEIMAALPAERAGLGSGLNSAARELGSAVGVAVMGTVAAARGTGAAYLVVAAVVLVGGAVSLGWLGSRAARPEPVGQYS</sequence>
<keyword evidence="3 6" id="KW-0812">Transmembrane</keyword>
<dbReference type="SUPFAM" id="SSF103473">
    <property type="entry name" value="MFS general substrate transporter"/>
    <property type="match status" value="2"/>
</dbReference>
<comment type="caution">
    <text evidence="8">The sequence shown here is derived from an EMBL/GenBank/DDBJ whole genome shotgun (WGS) entry which is preliminary data.</text>
</comment>
<keyword evidence="2" id="KW-0813">Transport</keyword>